<evidence type="ECO:0000313" key="8">
    <source>
        <dbReference type="EMBL" id="MEQ2370671.1"/>
    </source>
</evidence>
<keyword evidence="3" id="KW-1003">Cell membrane</keyword>
<keyword evidence="4 7" id="KW-0812">Transmembrane</keyword>
<evidence type="ECO:0000256" key="7">
    <source>
        <dbReference type="SAM" id="Phobius"/>
    </source>
</evidence>
<organism evidence="8 9">
    <name type="scientific">Blautia aquisgranensis</name>
    <dbReference type="NCBI Taxonomy" id="3133153"/>
    <lineage>
        <taxon>Bacteria</taxon>
        <taxon>Bacillati</taxon>
        <taxon>Bacillota</taxon>
        <taxon>Clostridia</taxon>
        <taxon>Lachnospirales</taxon>
        <taxon>Lachnospiraceae</taxon>
        <taxon>Blautia</taxon>
    </lineage>
</organism>
<proteinExistence type="predicted"/>
<feature type="transmembrane region" description="Helical" evidence="7">
    <location>
        <begin position="6"/>
        <end position="25"/>
    </location>
</feature>
<feature type="transmembrane region" description="Helical" evidence="7">
    <location>
        <begin position="37"/>
        <end position="54"/>
    </location>
</feature>
<protein>
    <submittedName>
        <fullName evidence="8">AEC family transporter</fullName>
    </submittedName>
</protein>
<evidence type="ECO:0000256" key="6">
    <source>
        <dbReference type="ARBA" id="ARBA00023136"/>
    </source>
</evidence>
<keyword evidence="5 7" id="KW-1133">Transmembrane helix</keyword>
<dbReference type="EMBL" id="JBBMEJ010000006">
    <property type="protein sequence ID" value="MEQ2370671.1"/>
    <property type="molecule type" value="Genomic_DNA"/>
</dbReference>
<dbReference type="RefSeq" id="WP_349056493.1">
    <property type="nucleotide sequence ID" value="NZ_JBBMEJ010000006.1"/>
</dbReference>
<feature type="transmembrane region" description="Helical" evidence="7">
    <location>
        <begin position="60"/>
        <end position="80"/>
    </location>
</feature>
<feature type="transmembrane region" description="Helical" evidence="7">
    <location>
        <begin position="289"/>
        <end position="307"/>
    </location>
</feature>
<feature type="transmembrane region" description="Helical" evidence="7">
    <location>
        <begin position="92"/>
        <end position="110"/>
    </location>
</feature>
<dbReference type="PANTHER" id="PTHR36838:SF3">
    <property type="entry name" value="TRANSPORTER AUXIN EFFLUX CARRIER EC FAMILY"/>
    <property type="match status" value="1"/>
</dbReference>
<name>A0ABV1BG33_9FIRM</name>
<feature type="transmembrane region" description="Helical" evidence="7">
    <location>
        <begin position="230"/>
        <end position="251"/>
    </location>
</feature>
<evidence type="ECO:0000256" key="3">
    <source>
        <dbReference type="ARBA" id="ARBA00022475"/>
    </source>
</evidence>
<dbReference type="PANTHER" id="PTHR36838">
    <property type="entry name" value="AUXIN EFFLUX CARRIER FAMILY PROTEIN"/>
    <property type="match status" value="1"/>
</dbReference>
<keyword evidence="9" id="KW-1185">Reference proteome</keyword>
<accession>A0ABV1BG33</accession>
<dbReference type="Pfam" id="PF03547">
    <property type="entry name" value="Mem_trans"/>
    <property type="match status" value="1"/>
</dbReference>
<evidence type="ECO:0000256" key="2">
    <source>
        <dbReference type="ARBA" id="ARBA00022448"/>
    </source>
</evidence>
<evidence type="ECO:0000256" key="4">
    <source>
        <dbReference type="ARBA" id="ARBA00022692"/>
    </source>
</evidence>
<evidence type="ECO:0000256" key="5">
    <source>
        <dbReference type="ARBA" id="ARBA00022989"/>
    </source>
</evidence>
<dbReference type="InterPro" id="IPR004776">
    <property type="entry name" value="Mem_transp_PIN-like"/>
</dbReference>
<evidence type="ECO:0000256" key="1">
    <source>
        <dbReference type="ARBA" id="ARBA00004141"/>
    </source>
</evidence>
<dbReference type="Proteomes" id="UP001473063">
    <property type="component" value="Unassembled WGS sequence"/>
</dbReference>
<feature type="transmembrane region" description="Helical" evidence="7">
    <location>
        <begin position="198"/>
        <end position="218"/>
    </location>
</feature>
<sequence>MKVLEIVLPVLVMIILGILCRKCKILNQNGIDNMKTLVTNIMLPVAIFHALATAQYSGKIGMLVAIMLVMLVVSFGIGFLLRSFMEEPYKKYLPFLVCIYEGGMMAYPLYTSLCGSENLSQIAVLDIAGLLFGFSIYMGMLGQIENGEKINAGNLFFSAIKTPAFIGTVLGILAGLTGVIDRLVASPFGDCYLGVENILTTSITPIILIVVGYSMELVPELIRPCIKTILMRIILQALMIAGVLVAVKYLVGSSRLLNLAIITYMSSPATFSMQTFLKKKESSAYASTTNSLYCVVSIVVYVVLAIAG</sequence>
<comment type="caution">
    <text evidence="8">The sequence shown here is derived from an EMBL/GenBank/DDBJ whole genome shotgun (WGS) entry which is preliminary data.</text>
</comment>
<feature type="transmembrane region" description="Helical" evidence="7">
    <location>
        <begin position="154"/>
        <end position="178"/>
    </location>
</feature>
<gene>
    <name evidence="8" type="ORF">WMO28_06865</name>
</gene>
<comment type="subcellular location">
    <subcellularLocation>
        <location evidence="1">Membrane</location>
        <topology evidence="1">Multi-pass membrane protein</topology>
    </subcellularLocation>
</comment>
<keyword evidence="6 7" id="KW-0472">Membrane</keyword>
<reference evidence="8 9" key="1">
    <citation type="submission" date="2024-03" db="EMBL/GenBank/DDBJ databases">
        <title>Human intestinal bacterial collection.</title>
        <authorList>
            <person name="Pauvert C."/>
            <person name="Hitch T.C.A."/>
            <person name="Clavel T."/>
        </authorList>
    </citation>
    <scope>NUCLEOTIDE SEQUENCE [LARGE SCALE GENOMIC DNA]</scope>
    <source>
        <strain evidence="8 9">CLA-JM-H16</strain>
    </source>
</reference>
<keyword evidence="2" id="KW-0813">Transport</keyword>
<evidence type="ECO:0000313" key="9">
    <source>
        <dbReference type="Proteomes" id="UP001473063"/>
    </source>
</evidence>
<feature type="transmembrane region" description="Helical" evidence="7">
    <location>
        <begin position="122"/>
        <end position="142"/>
    </location>
</feature>